<feature type="compositionally biased region" description="Pro residues" evidence="1">
    <location>
        <begin position="153"/>
        <end position="163"/>
    </location>
</feature>
<comment type="caution">
    <text evidence="2">The sequence shown here is derived from an EMBL/GenBank/DDBJ whole genome shotgun (WGS) entry which is preliminary data.</text>
</comment>
<dbReference type="AlphaFoldDB" id="A0ABD2ZTS6"/>
<dbReference type="Proteomes" id="UP001630127">
    <property type="component" value="Unassembled WGS sequence"/>
</dbReference>
<keyword evidence="3" id="KW-1185">Reference proteome</keyword>
<feature type="compositionally biased region" description="Basic residues" evidence="1">
    <location>
        <begin position="16"/>
        <end position="25"/>
    </location>
</feature>
<organism evidence="2 3">
    <name type="scientific">Cinchona calisaya</name>
    <dbReference type="NCBI Taxonomy" id="153742"/>
    <lineage>
        <taxon>Eukaryota</taxon>
        <taxon>Viridiplantae</taxon>
        <taxon>Streptophyta</taxon>
        <taxon>Embryophyta</taxon>
        <taxon>Tracheophyta</taxon>
        <taxon>Spermatophyta</taxon>
        <taxon>Magnoliopsida</taxon>
        <taxon>eudicotyledons</taxon>
        <taxon>Gunneridae</taxon>
        <taxon>Pentapetalae</taxon>
        <taxon>asterids</taxon>
        <taxon>lamiids</taxon>
        <taxon>Gentianales</taxon>
        <taxon>Rubiaceae</taxon>
        <taxon>Cinchonoideae</taxon>
        <taxon>Cinchoneae</taxon>
        <taxon>Cinchona</taxon>
    </lineage>
</organism>
<protein>
    <submittedName>
        <fullName evidence="2">Uncharacterized protein</fullName>
    </submittedName>
</protein>
<accession>A0ABD2ZTS6</accession>
<evidence type="ECO:0000313" key="2">
    <source>
        <dbReference type="EMBL" id="KAL3522819.1"/>
    </source>
</evidence>
<sequence>MLHACLLILCVTKIAPKKKKSKKKAAASACHDCHSSGSSSSSSPASPPGSPTSSDSSPSPPASPRAAAAAPPPGPPALRSDQQVCHDHRPQPPRRRHRPARNAYLNGLDEMSRIPGLRDFEVSNSRTYRWNFRDSSMNDNYYYHHGPSNRHIGPPPGPPPYSPSSPESSPPQSYHSLPRTNFALPPPPAPYPCETFFSDEDPNGCKII</sequence>
<gene>
    <name evidence="2" type="ORF">ACH5RR_015653</name>
</gene>
<feature type="region of interest" description="Disordered" evidence="1">
    <location>
        <begin position="139"/>
        <end position="196"/>
    </location>
</feature>
<dbReference type="EMBL" id="JBJUIK010000007">
    <property type="protein sequence ID" value="KAL3522819.1"/>
    <property type="molecule type" value="Genomic_DNA"/>
</dbReference>
<proteinExistence type="predicted"/>
<feature type="compositionally biased region" description="Basic residues" evidence="1">
    <location>
        <begin position="91"/>
        <end position="100"/>
    </location>
</feature>
<feature type="compositionally biased region" description="Low complexity" evidence="1">
    <location>
        <begin position="164"/>
        <end position="173"/>
    </location>
</feature>
<feature type="region of interest" description="Disordered" evidence="1">
    <location>
        <begin position="16"/>
        <end position="107"/>
    </location>
</feature>
<evidence type="ECO:0000313" key="3">
    <source>
        <dbReference type="Proteomes" id="UP001630127"/>
    </source>
</evidence>
<name>A0ABD2ZTS6_9GENT</name>
<feature type="compositionally biased region" description="Low complexity" evidence="1">
    <location>
        <begin position="26"/>
        <end position="44"/>
    </location>
</feature>
<reference evidence="2 3" key="1">
    <citation type="submission" date="2024-11" db="EMBL/GenBank/DDBJ databases">
        <title>A near-complete genome assembly of Cinchona calisaya.</title>
        <authorList>
            <person name="Lian D.C."/>
            <person name="Zhao X.W."/>
            <person name="Wei L."/>
        </authorList>
    </citation>
    <scope>NUCLEOTIDE SEQUENCE [LARGE SCALE GENOMIC DNA]</scope>
    <source>
        <tissue evidence="2">Nenye</tissue>
    </source>
</reference>
<evidence type="ECO:0000256" key="1">
    <source>
        <dbReference type="SAM" id="MobiDB-lite"/>
    </source>
</evidence>